<dbReference type="Gene3D" id="3.40.50.2000">
    <property type="entry name" value="Glycogen Phosphorylase B"/>
    <property type="match status" value="2"/>
</dbReference>
<proteinExistence type="predicted"/>
<keyword evidence="4" id="KW-0808">Transferase</keyword>
<reference evidence="8" key="1">
    <citation type="submission" date="2018-03" db="EMBL/GenBank/DDBJ databases">
        <title>Gramella fulva sp. nov., isolated from a dry surface of tidal flat.</title>
        <authorList>
            <person name="Hwang S.H."/>
            <person name="Hwang W.M."/>
            <person name="Kang K."/>
            <person name="Ahn T.-Y."/>
        </authorList>
    </citation>
    <scope>NUCLEOTIDE SEQUENCE [LARGE SCALE GENOMIC DNA]</scope>
    <source>
        <strain evidence="8">SH35</strain>
    </source>
</reference>
<sequence>MKKRFLFVAAENDGIPKCKAGGMGDVVRDVPRQIAARGDSVNVITPSYSRLHQEGEKLAEVRFFFRGQQQTAGIYKVPGKKEIEGIKHFVVHHPEIKAGDIAHIYFNDPDQPFFTDASMFALFCTAVGAAIRDKILGELDIVHLHDWHTSMLLFLKEFHPRFSALRNIRFVYSIHNLAIQGIRPFENSYSSVKAFFPDVEFDYHKLYDRRYLDCINLMAVGIRLADAVHTVSPSYKEDIQKPSNPPHFIGGEGLEEDLKKAAAENRLFGILNGANYTNIAVAEKGILFRQCIRRLFRWLQEDNKDYKAHYLAHTGEKLTRFQEFPPDFICTSVARLTEQKFFFFKDAPELLDRLMKKLQEVKGVYVLLGTGAPEYEALFREASYRHKNFIFINAQSESIIDMLYQESNLYLMPSQFEPCGISQMLAMRNGQPCLVHHTGGLKDTVVHGETGFSFNGETTTEQEEDFVKVFSETVDLFFQDQERWKAICENARNQRFTWEKSVDEYYKYLYVL</sequence>
<evidence type="ECO:0000256" key="1">
    <source>
        <dbReference type="ARBA" id="ARBA00001478"/>
    </source>
</evidence>
<feature type="domain" description="Starch synthase catalytic" evidence="6">
    <location>
        <begin position="5"/>
        <end position="259"/>
    </location>
</feature>
<name>A0A2R3Z1J4_9FLAO</name>
<keyword evidence="8" id="KW-1185">Reference proteome</keyword>
<dbReference type="Pfam" id="PF00534">
    <property type="entry name" value="Glycos_transf_1"/>
    <property type="match status" value="1"/>
</dbReference>
<dbReference type="OrthoDB" id="9808590at2"/>
<dbReference type="RefSeq" id="WP_107010906.1">
    <property type="nucleotide sequence ID" value="NZ_CP028136.1"/>
</dbReference>
<protein>
    <recommendedName>
        <fullName evidence="2">starch synthase</fullName>
        <ecNumber evidence="2">2.4.1.21</ecNumber>
    </recommendedName>
</protein>
<evidence type="ECO:0000259" key="6">
    <source>
        <dbReference type="Pfam" id="PF08323"/>
    </source>
</evidence>
<gene>
    <name evidence="7" type="ORF">C7S20_01955</name>
</gene>
<dbReference type="GO" id="GO:0009011">
    <property type="term" value="F:alpha-1,4-glucan glucosyltransferase (ADP-glucose donor) activity"/>
    <property type="evidence" value="ECO:0007669"/>
    <property type="project" value="UniProtKB-EC"/>
</dbReference>
<dbReference type="Proteomes" id="UP000241507">
    <property type="component" value="Chromosome"/>
</dbReference>
<comment type="catalytic activity">
    <reaction evidence="1">
        <text>[(1-&gt;4)-alpha-D-glucosyl](n) + ADP-alpha-D-glucose = [(1-&gt;4)-alpha-D-glucosyl](n+1) + ADP + H(+)</text>
        <dbReference type="Rhea" id="RHEA:18189"/>
        <dbReference type="Rhea" id="RHEA-COMP:9584"/>
        <dbReference type="Rhea" id="RHEA-COMP:9587"/>
        <dbReference type="ChEBI" id="CHEBI:15378"/>
        <dbReference type="ChEBI" id="CHEBI:15444"/>
        <dbReference type="ChEBI" id="CHEBI:57498"/>
        <dbReference type="ChEBI" id="CHEBI:456216"/>
        <dbReference type="EC" id="2.4.1.21"/>
    </reaction>
</comment>
<dbReference type="InterPro" id="IPR001296">
    <property type="entry name" value="Glyco_trans_1"/>
</dbReference>
<organism evidence="7 8">
    <name type="scientific">Christiangramia fulva</name>
    <dbReference type="NCBI Taxonomy" id="2126553"/>
    <lineage>
        <taxon>Bacteria</taxon>
        <taxon>Pseudomonadati</taxon>
        <taxon>Bacteroidota</taxon>
        <taxon>Flavobacteriia</taxon>
        <taxon>Flavobacteriales</taxon>
        <taxon>Flavobacteriaceae</taxon>
        <taxon>Christiangramia</taxon>
    </lineage>
</organism>
<evidence type="ECO:0000256" key="4">
    <source>
        <dbReference type="ARBA" id="ARBA00022679"/>
    </source>
</evidence>
<dbReference type="GO" id="GO:0005829">
    <property type="term" value="C:cytosol"/>
    <property type="evidence" value="ECO:0007669"/>
    <property type="project" value="TreeGrafter"/>
</dbReference>
<evidence type="ECO:0000313" key="8">
    <source>
        <dbReference type="Proteomes" id="UP000241507"/>
    </source>
</evidence>
<dbReference type="AlphaFoldDB" id="A0A2R3Z1J4"/>
<dbReference type="Pfam" id="PF08323">
    <property type="entry name" value="Glyco_transf_5"/>
    <property type="match status" value="1"/>
</dbReference>
<accession>A0A2R3Z1J4</accession>
<evidence type="ECO:0000313" key="7">
    <source>
        <dbReference type="EMBL" id="AVR44122.1"/>
    </source>
</evidence>
<keyword evidence="3" id="KW-0328">Glycosyltransferase</keyword>
<evidence type="ECO:0000259" key="5">
    <source>
        <dbReference type="Pfam" id="PF00534"/>
    </source>
</evidence>
<dbReference type="InterPro" id="IPR013534">
    <property type="entry name" value="Starch_synth_cat_dom"/>
</dbReference>
<dbReference type="EMBL" id="CP028136">
    <property type="protein sequence ID" value="AVR44122.1"/>
    <property type="molecule type" value="Genomic_DNA"/>
</dbReference>
<dbReference type="PANTHER" id="PTHR45825:SF11">
    <property type="entry name" value="ALPHA AMYLASE DOMAIN-CONTAINING PROTEIN"/>
    <property type="match status" value="1"/>
</dbReference>
<dbReference type="PANTHER" id="PTHR45825">
    <property type="entry name" value="GRANULE-BOUND STARCH SYNTHASE 1, CHLOROPLASTIC/AMYLOPLASTIC"/>
    <property type="match status" value="1"/>
</dbReference>
<dbReference type="GO" id="GO:0005978">
    <property type="term" value="P:glycogen biosynthetic process"/>
    <property type="evidence" value="ECO:0007669"/>
    <property type="project" value="TreeGrafter"/>
</dbReference>
<evidence type="ECO:0000256" key="3">
    <source>
        <dbReference type="ARBA" id="ARBA00022676"/>
    </source>
</evidence>
<dbReference type="KEGG" id="grs:C7S20_01955"/>
<dbReference type="EC" id="2.4.1.21" evidence="2"/>
<feature type="domain" description="Glycosyl transferase family 1" evidence="5">
    <location>
        <begin position="328"/>
        <end position="492"/>
    </location>
</feature>
<dbReference type="SUPFAM" id="SSF53756">
    <property type="entry name" value="UDP-Glycosyltransferase/glycogen phosphorylase"/>
    <property type="match status" value="1"/>
</dbReference>
<evidence type="ECO:0000256" key="2">
    <source>
        <dbReference type="ARBA" id="ARBA00012588"/>
    </source>
</evidence>